<feature type="transmembrane region" description="Helical" evidence="7">
    <location>
        <begin position="238"/>
        <end position="256"/>
    </location>
</feature>
<feature type="transmembrane region" description="Helical" evidence="7">
    <location>
        <begin position="206"/>
        <end position="226"/>
    </location>
</feature>
<feature type="transmembrane region" description="Helical" evidence="7">
    <location>
        <begin position="20"/>
        <end position="52"/>
    </location>
</feature>
<feature type="transmembrane region" description="Helical" evidence="7">
    <location>
        <begin position="73"/>
        <end position="90"/>
    </location>
</feature>
<keyword evidence="6 7" id="KW-0472">Membrane</keyword>
<keyword evidence="5 7" id="KW-1133">Transmembrane helix</keyword>
<keyword evidence="3" id="KW-1003">Cell membrane</keyword>
<dbReference type="InterPro" id="IPR003317">
    <property type="entry name" value="Cyt-d_oxidase_su2"/>
</dbReference>
<evidence type="ECO:0000256" key="2">
    <source>
        <dbReference type="ARBA" id="ARBA00007543"/>
    </source>
</evidence>
<dbReference type="Proteomes" id="UP000028945">
    <property type="component" value="Chromosome"/>
</dbReference>
<dbReference type="eggNOG" id="COG1294">
    <property type="taxonomic scope" value="Bacteria"/>
</dbReference>
<feature type="transmembrane region" description="Helical" evidence="7">
    <location>
        <begin position="96"/>
        <end position="115"/>
    </location>
</feature>
<dbReference type="STRING" id="1072685.IX83_06510"/>
<proteinExistence type="inferred from homology"/>
<evidence type="ECO:0000256" key="1">
    <source>
        <dbReference type="ARBA" id="ARBA00004651"/>
    </source>
</evidence>
<dbReference type="GO" id="GO:0019646">
    <property type="term" value="P:aerobic electron transport chain"/>
    <property type="evidence" value="ECO:0007669"/>
    <property type="project" value="TreeGrafter"/>
</dbReference>
<dbReference type="PANTHER" id="PTHR43141:SF4">
    <property type="entry name" value="CYTOCHROME BD2 SUBUNIT II"/>
    <property type="match status" value="1"/>
</dbReference>
<dbReference type="RefSeq" id="WP_038500417.1">
    <property type="nucleotide sequence ID" value="NZ_AFWK01000030.1"/>
</dbReference>
<feature type="transmembrane region" description="Helical" evidence="7">
    <location>
        <begin position="277"/>
        <end position="298"/>
    </location>
</feature>
<evidence type="ECO:0000313" key="8">
    <source>
        <dbReference type="EMBL" id="AIL33011.1"/>
    </source>
</evidence>
<evidence type="ECO:0000313" key="9">
    <source>
        <dbReference type="Proteomes" id="UP000028945"/>
    </source>
</evidence>
<name>A0A077DFP8_9BURK</name>
<dbReference type="KEGG" id="bpsi:IX83_06510"/>
<reference evidence="8 9" key="1">
    <citation type="journal article" date="2014" name="BMC Genomics">
        <title>A genomic perspective on a new bacterial genus and species from the Alcaligenaceae family, Basilea psittacipulmonis.</title>
        <authorList>
            <person name="Whiteson K.L."/>
            <person name="Hernandez D."/>
            <person name="Lazarevic V."/>
            <person name="Gaia N."/>
            <person name="Farinelli L."/>
            <person name="Francois P."/>
            <person name="Pilo P."/>
            <person name="Frey J."/>
            <person name="Schrenzel J."/>
        </authorList>
    </citation>
    <scope>NUCLEOTIDE SEQUENCE [LARGE SCALE GENOMIC DNA]</scope>
    <source>
        <strain evidence="8 9">DSM 24701</strain>
    </source>
</reference>
<dbReference type="AlphaFoldDB" id="A0A077DFP8"/>
<comment type="subcellular location">
    <subcellularLocation>
        <location evidence="1">Cell membrane</location>
        <topology evidence="1">Multi-pass membrane protein</topology>
    </subcellularLocation>
</comment>
<protein>
    <submittedName>
        <fullName evidence="8">Uncharacterized protein</fullName>
    </submittedName>
</protein>
<feature type="transmembrane region" description="Helical" evidence="7">
    <location>
        <begin position="162"/>
        <end position="185"/>
    </location>
</feature>
<accession>A0A077DFP8</accession>
<feature type="transmembrane region" description="Helical" evidence="7">
    <location>
        <begin position="127"/>
        <end position="150"/>
    </location>
</feature>
<evidence type="ECO:0000256" key="3">
    <source>
        <dbReference type="ARBA" id="ARBA00022475"/>
    </source>
</evidence>
<keyword evidence="4 7" id="KW-0812">Transmembrane</keyword>
<organism evidence="8 9">
    <name type="scientific">Basilea psittacipulmonis DSM 24701</name>
    <dbReference type="NCBI Taxonomy" id="1072685"/>
    <lineage>
        <taxon>Bacteria</taxon>
        <taxon>Pseudomonadati</taxon>
        <taxon>Pseudomonadota</taxon>
        <taxon>Betaproteobacteria</taxon>
        <taxon>Burkholderiales</taxon>
        <taxon>Alcaligenaceae</taxon>
        <taxon>Basilea</taxon>
    </lineage>
</organism>
<keyword evidence="9" id="KW-1185">Reference proteome</keyword>
<dbReference type="HOGENOM" id="CLU_049294_1_2_4"/>
<evidence type="ECO:0000256" key="5">
    <source>
        <dbReference type="ARBA" id="ARBA00022989"/>
    </source>
</evidence>
<evidence type="ECO:0000256" key="6">
    <source>
        <dbReference type="ARBA" id="ARBA00023136"/>
    </source>
</evidence>
<gene>
    <name evidence="8" type="ORF">IX83_06510</name>
</gene>
<dbReference type="GO" id="GO:0009055">
    <property type="term" value="F:electron transfer activity"/>
    <property type="evidence" value="ECO:0007669"/>
    <property type="project" value="TreeGrafter"/>
</dbReference>
<dbReference type="GO" id="GO:0005886">
    <property type="term" value="C:plasma membrane"/>
    <property type="evidence" value="ECO:0007669"/>
    <property type="project" value="UniProtKB-SubCell"/>
</dbReference>
<dbReference type="GO" id="GO:0016682">
    <property type="term" value="F:oxidoreductase activity, acting on diphenols and related substances as donors, oxygen as acceptor"/>
    <property type="evidence" value="ECO:0007669"/>
    <property type="project" value="TreeGrafter"/>
</dbReference>
<comment type="similarity">
    <text evidence="2">Belongs to the cytochrome ubiquinol oxidase subunit 2 family.</text>
</comment>
<dbReference type="EMBL" id="CP009238">
    <property type="protein sequence ID" value="AIL33011.1"/>
    <property type="molecule type" value="Genomic_DNA"/>
</dbReference>
<evidence type="ECO:0000256" key="7">
    <source>
        <dbReference type="SAM" id="Phobius"/>
    </source>
</evidence>
<feature type="transmembrane region" description="Helical" evidence="7">
    <location>
        <begin position="318"/>
        <end position="339"/>
    </location>
</feature>
<dbReference type="Pfam" id="PF02322">
    <property type="entry name" value="Cyt_bd_oxida_II"/>
    <property type="match status" value="1"/>
</dbReference>
<evidence type="ECO:0000256" key="4">
    <source>
        <dbReference type="ARBA" id="ARBA00022692"/>
    </source>
</evidence>
<dbReference type="PANTHER" id="PTHR43141">
    <property type="entry name" value="CYTOCHROME BD2 SUBUNIT II"/>
    <property type="match status" value="1"/>
</dbReference>
<dbReference type="GO" id="GO:0070069">
    <property type="term" value="C:cytochrome complex"/>
    <property type="evidence" value="ECO:0007669"/>
    <property type="project" value="TreeGrafter"/>
</dbReference>
<sequence length="352" mass="40927">MNNILQHLSASLDLSISDPAFWLPLACYGILFLTILTSMILEGFDIALGFLAPFIGQKRVMKMLSRWREINQFWLLFTIIFFICAFPKAWSYLASMIFYPLILVAIGSITRTLGYEFWLRSVDSKKLYSTLFSIGSICTIFAYGWLLGLFVVNFQDDFNDQLIAFLIALLSFAIYGLLGICWILLKSNRHILQLQAIIWAKRLSRISAIFVILTLTTLVFANTGILNKWIAYARLKNFVIYWFIILFIFVLFEVSIRKCEEKIRQHITQHILYKTPFFILQLLTVVTLPGIAYCYFPFFVYGELSIWESINSIQSLKTLFTLAICTFPVIAIFIIYMYYDMFIQSDQKTEKS</sequence>